<protein>
    <submittedName>
        <fullName evidence="1">Uncharacterized protein</fullName>
    </submittedName>
</protein>
<reference evidence="1 2" key="1">
    <citation type="submission" date="2015-06" db="EMBL/GenBank/DDBJ databases">
        <title>Genome sequence of Pseudoalteromonas aliena.</title>
        <authorList>
            <person name="Xie B.-B."/>
            <person name="Rong J.-C."/>
            <person name="Qin Q.-L."/>
            <person name="Zhang Y.-Z."/>
        </authorList>
    </citation>
    <scope>NUCLEOTIDE SEQUENCE [LARGE SCALE GENOMIC DNA]</scope>
    <source>
        <strain evidence="1 2">SW19</strain>
    </source>
</reference>
<name>A0ABR9E3N4_9GAMM</name>
<comment type="caution">
    <text evidence="1">The sequence shown here is derived from an EMBL/GenBank/DDBJ whole genome shotgun (WGS) entry which is preliminary data.</text>
</comment>
<evidence type="ECO:0000313" key="2">
    <source>
        <dbReference type="Proteomes" id="UP000648482"/>
    </source>
</evidence>
<proteinExistence type="predicted"/>
<keyword evidence="2" id="KW-1185">Reference proteome</keyword>
<accession>A0ABR9E3N4</accession>
<gene>
    <name evidence="1" type="ORF">PALI_b0167</name>
</gene>
<organism evidence="1 2">
    <name type="scientific">Pseudoalteromonas aliena SW19</name>
    <dbReference type="NCBI Taxonomy" id="1314866"/>
    <lineage>
        <taxon>Bacteria</taxon>
        <taxon>Pseudomonadati</taxon>
        <taxon>Pseudomonadota</taxon>
        <taxon>Gammaproteobacteria</taxon>
        <taxon>Alteromonadales</taxon>
        <taxon>Pseudoalteromonadaceae</taxon>
        <taxon>Pseudoalteromonas</taxon>
    </lineage>
</organism>
<dbReference type="Proteomes" id="UP000648482">
    <property type="component" value="Unassembled WGS sequence"/>
</dbReference>
<sequence>MFSGKVERGRIVLAAALKLAVGAKLARAKSVAFKIIYLYRVGDGNQGAVFFK</sequence>
<dbReference type="EMBL" id="AQGU01000029">
    <property type="protein sequence ID" value="MBE0361229.1"/>
    <property type="molecule type" value="Genomic_DNA"/>
</dbReference>
<evidence type="ECO:0000313" key="1">
    <source>
        <dbReference type="EMBL" id="MBE0361229.1"/>
    </source>
</evidence>